<feature type="domain" description="GH10" evidence="11">
    <location>
        <begin position="71"/>
        <end position="392"/>
    </location>
</feature>
<keyword evidence="8 9" id="KW-0624">Polysaccharide degradation</keyword>
<evidence type="ECO:0000256" key="6">
    <source>
        <dbReference type="ARBA" id="ARBA00023277"/>
    </source>
</evidence>
<name>A0A562REB7_9BURK</name>
<evidence type="ECO:0000313" key="13">
    <source>
        <dbReference type="Proteomes" id="UP000318431"/>
    </source>
</evidence>
<dbReference type="PANTHER" id="PTHR31490:SF88">
    <property type="entry name" value="BETA-XYLANASE"/>
    <property type="match status" value="1"/>
</dbReference>
<reference evidence="12 13" key="1">
    <citation type="journal article" date="2015" name="Stand. Genomic Sci.">
        <title>Genomic Encyclopedia of Bacterial and Archaeal Type Strains, Phase III: the genomes of soil and plant-associated and newly described type strains.</title>
        <authorList>
            <person name="Whitman W.B."/>
            <person name="Woyke T."/>
            <person name="Klenk H.P."/>
            <person name="Zhou Y."/>
            <person name="Lilburn T.G."/>
            <person name="Beck B.J."/>
            <person name="De Vos P."/>
            <person name="Vandamme P."/>
            <person name="Eisen J.A."/>
            <person name="Garrity G."/>
            <person name="Hugenholtz P."/>
            <person name="Kyrpides N.C."/>
        </authorList>
    </citation>
    <scope>NUCLEOTIDE SEQUENCE [LARGE SCALE GENOMIC DNA]</scope>
    <source>
        <strain evidence="12 13">CGMCC 1.10822</strain>
    </source>
</reference>
<evidence type="ECO:0000256" key="4">
    <source>
        <dbReference type="ARBA" id="ARBA00022729"/>
    </source>
</evidence>
<dbReference type="EC" id="3.2.1.8" evidence="9"/>
<evidence type="ECO:0000256" key="2">
    <source>
        <dbReference type="ARBA" id="ARBA00007495"/>
    </source>
</evidence>
<feature type="chain" id="PRO_5021890557" description="Beta-xylanase" evidence="10">
    <location>
        <begin position="26"/>
        <end position="401"/>
    </location>
</feature>
<dbReference type="InterPro" id="IPR044846">
    <property type="entry name" value="GH10"/>
</dbReference>
<keyword evidence="4 10" id="KW-0732">Signal</keyword>
<dbReference type="SMART" id="SM00633">
    <property type="entry name" value="Glyco_10"/>
    <property type="match status" value="1"/>
</dbReference>
<evidence type="ECO:0000256" key="8">
    <source>
        <dbReference type="ARBA" id="ARBA00023326"/>
    </source>
</evidence>
<evidence type="ECO:0000256" key="10">
    <source>
        <dbReference type="SAM" id="SignalP"/>
    </source>
</evidence>
<dbReference type="GO" id="GO:0031176">
    <property type="term" value="F:endo-1,4-beta-xylanase activity"/>
    <property type="evidence" value="ECO:0007669"/>
    <property type="project" value="UniProtKB-EC"/>
</dbReference>
<keyword evidence="6 9" id="KW-0119">Carbohydrate metabolism</keyword>
<dbReference type="PROSITE" id="PS51760">
    <property type="entry name" value="GH10_2"/>
    <property type="match status" value="1"/>
</dbReference>
<dbReference type="PRINTS" id="PR00134">
    <property type="entry name" value="GLHYDRLASE10"/>
</dbReference>
<evidence type="ECO:0000313" key="12">
    <source>
        <dbReference type="EMBL" id="TWI67427.1"/>
    </source>
</evidence>
<comment type="catalytic activity">
    <reaction evidence="1 9">
        <text>Endohydrolysis of (1-&gt;4)-beta-D-xylosidic linkages in xylans.</text>
        <dbReference type="EC" id="3.2.1.8"/>
    </reaction>
</comment>
<proteinExistence type="inferred from homology"/>
<evidence type="ECO:0000256" key="5">
    <source>
        <dbReference type="ARBA" id="ARBA00022801"/>
    </source>
</evidence>
<evidence type="ECO:0000256" key="9">
    <source>
        <dbReference type="RuleBase" id="RU361174"/>
    </source>
</evidence>
<sequence>MTTRRDSLQLLGTAASALLAPAAFAAAAQSKEAQNKQAPNKNAPPYSEPLKDIAVRKGLRFGNAIGIRNDKSGRTHFNDPRQRALMARECGVLVAENEMKWQATQPRPGAHDFAAADRLVAWAKENRMLVRGHTLVWQEAKWLPDWVNQHDFGTQPAREAERLMTEHIAAVCGHFGRDIYSYDVVNEAVDPPTGTLRRNVLNGKLGAVEQIDVAFRLARQHAPHAQLVYNDFMGPAADNARHRDGVLRLLEALQKAGTPIGALGLQSHIGSWGATAAASARRKGLDDWRRFLDEVTAMDLDLLITEFDVSDRTLPADITTRDATVAAVARDFLDLTLSYPRCRDFLTWGLSDDVSWLQTWAEAKRPDGLPSRPCPYDAQLRPKPLRDAIAAALRGMPQRTA</sequence>
<gene>
    <name evidence="12" type="ORF">IP91_01540</name>
</gene>
<dbReference type="SUPFAM" id="SSF51445">
    <property type="entry name" value="(Trans)glycosidases"/>
    <property type="match status" value="1"/>
</dbReference>
<dbReference type="InterPro" id="IPR006311">
    <property type="entry name" value="TAT_signal"/>
</dbReference>
<protein>
    <recommendedName>
        <fullName evidence="9">Beta-xylanase</fullName>
        <ecNumber evidence="9">3.2.1.8</ecNumber>
    </recommendedName>
</protein>
<keyword evidence="3 12" id="KW-0858">Xylan degradation</keyword>
<evidence type="ECO:0000256" key="1">
    <source>
        <dbReference type="ARBA" id="ARBA00000681"/>
    </source>
</evidence>
<dbReference type="GO" id="GO:0045493">
    <property type="term" value="P:xylan catabolic process"/>
    <property type="evidence" value="ECO:0007669"/>
    <property type="project" value="UniProtKB-KW"/>
</dbReference>
<dbReference type="InterPro" id="IPR017853">
    <property type="entry name" value="GH"/>
</dbReference>
<dbReference type="PANTHER" id="PTHR31490">
    <property type="entry name" value="GLYCOSYL HYDROLASE"/>
    <property type="match status" value="1"/>
</dbReference>
<keyword evidence="5 9" id="KW-0378">Hydrolase</keyword>
<feature type="signal peptide" evidence="10">
    <location>
        <begin position="1"/>
        <end position="25"/>
    </location>
</feature>
<dbReference type="Gene3D" id="3.20.20.80">
    <property type="entry name" value="Glycosidases"/>
    <property type="match status" value="1"/>
</dbReference>
<organism evidence="12 13">
    <name type="scientific">Pseudoduganella lurida</name>
    <dbReference type="NCBI Taxonomy" id="1036180"/>
    <lineage>
        <taxon>Bacteria</taxon>
        <taxon>Pseudomonadati</taxon>
        <taxon>Pseudomonadota</taxon>
        <taxon>Betaproteobacteria</taxon>
        <taxon>Burkholderiales</taxon>
        <taxon>Oxalobacteraceae</taxon>
        <taxon>Telluria group</taxon>
        <taxon>Pseudoduganella</taxon>
    </lineage>
</organism>
<dbReference type="Pfam" id="PF00331">
    <property type="entry name" value="Glyco_hydro_10"/>
    <property type="match status" value="1"/>
</dbReference>
<evidence type="ECO:0000256" key="3">
    <source>
        <dbReference type="ARBA" id="ARBA00022651"/>
    </source>
</evidence>
<comment type="caution">
    <text evidence="12">The sequence shown here is derived from an EMBL/GenBank/DDBJ whole genome shotgun (WGS) entry which is preliminary data.</text>
</comment>
<comment type="similarity">
    <text evidence="2 9">Belongs to the glycosyl hydrolase 10 (cellulase F) family.</text>
</comment>
<evidence type="ECO:0000256" key="7">
    <source>
        <dbReference type="ARBA" id="ARBA00023295"/>
    </source>
</evidence>
<dbReference type="InterPro" id="IPR001000">
    <property type="entry name" value="GH10_dom"/>
</dbReference>
<evidence type="ECO:0000259" key="11">
    <source>
        <dbReference type="PROSITE" id="PS51760"/>
    </source>
</evidence>
<dbReference type="PROSITE" id="PS51318">
    <property type="entry name" value="TAT"/>
    <property type="match status" value="1"/>
</dbReference>
<keyword evidence="13" id="KW-1185">Reference proteome</keyword>
<dbReference type="AlphaFoldDB" id="A0A562REB7"/>
<accession>A0A562REB7</accession>
<dbReference type="RefSeq" id="WP_145648308.1">
    <property type="nucleotide sequence ID" value="NZ_VLLB01000002.1"/>
</dbReference>
<dbReference type="EMBL" id="VLLB01000002">
    <property type="protein sequence ID" value="TWI67427.1"/>
    <property type="molecule type" value="Genomic_DNA"/>
</dbReference>
<dbReference type="Proteomes" id="UP000318431">
    <property type="component" value="Unassembled WGS sequence"/>
</dbReference>
<keyword evidence="7 9" id="KW-0326">Glycosidase</keyword>
<dbReference type="OrthoDB" id="9815836at2"/>